<dbReference type="AlphaFoldDB" id="A0A1H9I5B1"/>
<dbReference type="Pfam" id="PF01035">
    <property type="entry name" value="DNA_binding_1"/>
    <property type="match status" value="1"/>
</dbReference>
<dbReference type="EMBL" id="FOFD01000003">
    <property type="protein sequence ID" value="SEQ69625.1"/>
    <property type="molecule type" value="Genomic_DNA"/>
</dbReference>
<evidence type="ECO:0000256" key="6">
    <source>
        <dbReference type="ARBA" id="ARBA00049348"/>
    </source>
</evidence>
<keyword evidence="3 8" id="KW-0808">Transferase</keyword>
<evidence type="ECO:0000256" key="3">
    <source>
        <dbReference type="ARBA" id="ARBA00022679"/>
    </source>
</evidence>
<dbReference type="PANTHER" id="PTHR10815">
    <property type="entry name" value="METHYLATED-DNA--PROTEIN-CYSTEINE METHYLTRANSFERASE"/>
    <property type="match status" value="1"/>
</dbReference>
<comment type="catalytic activity">
    <reaction evidence="1">
        <text>a 4-O-methyl-thymidine in DNA + L-cysteinyl-[protein] = a thymidine in DNA + S-methyl-L-cysteinyl-[protein]</text>
        <dbReference type="Rhea" id="RHEA:53428"/>
        <dbReference type="Rhea" id="RHEA-COMP:10131"/>
        <dbReference type="Rhea" id="RHEA-COMP:10132"/>
        <dbReference type="Rhea" id="RHEA-COMP:13555"/>
        <dbReference type="Rhea" id="RHEA-COMP:13556"/>
        <dbReference type="ChEBI" id="CHEBI:29950"/>
        <dbReference type="ChEBI" id="CHEBI:82612"/>
        <dbReference type="ChEBI" id="CHEBI:137386"/>
        <dbReference type="ChEBI" id="CHEBI:137387"/>
        <dbReference type="EC" id="2.1.1.63"/>
    </reaction>
</comment>
<dbReference type="SUPFAM" id="SSF46767">
    <property type="entry name" value="Methylated DNA-protein cysteine methyltransferase, C-terminal domain"/>
    <property type="match status" value="1"/>
</dbReference>
<evidence type="ECO:0000256" key="2">
    <source>
        <dbReference type="ARBA" id="ARBA00022603"/>
    </source>
</evidence>
<feature type="domain" description="Methylated-DNA-[protein]-cysteine S-methyltransferase DNA binding" evidence="7">
    <location>
        <begin position="49"/>
        <end position="125"/>
    </location>
</feature>
<dbReference type="STRING" id="1186196.SAMN04489841_2111"/>
<dbReference type="GO" id="GO:0032259">
    <property type="term" value="P:methylation"/>
    <property type="evidence" value="ECO:0007669"/>
    <property type="project" value="UniProtKB-KW"/>
</dbReference>
<comment type="catalytic activity">
    <reaction evidence="6">
        <text>a 6-O-methyl-2'-deoxyguanosine in DNA + L-cysteinyl-[protein] = S-methyl-L-cysteinyl-[protein] + a 2'-deoxyguanosine in DNA</text>
        <dbReference type="Rhea" id="RHEA:24000"/>
        <dbReference type="Rhea" id="RHEA-COMP:10131"/>
        <dbReference type="Rhea" id="RHEA-COMP:10132"/>
        <dbReference type="Rhea" id="RHEA-COMP:11367"/>
        <dbReference type="Rhea" id="RHEA-COMP:11368"/>
        <dbReference type="ChEBI" id="CHEBI:29950"/>
        <dbReference type="ChEBI" id="CHEBI:82612"/>
        <dbReference type="ChEBI" id="CHEBI:85445"/>
        <dbReference type="ChEBI" id="CHEBI:85448"/>
        <dbReference type="EC" id="2.1.1.63"/>
    </reaction>
</comment>
<organism evidence="8 9">
    <name type="scientific">Natrinema salaciae</name>
    <dbReference type="NCBI Taxonomy" id="1186196"/>
    <lineage>
        <taxon>Archaea</taxon>
        <taxon>Methanobacteriati</taxon>
        <taxon>Methanobacteriota</taxon>
        <taxon>Stenosarchaea group</taxon>
        <taxon>Halobacteria</taxon>
        <taxon>Halobacteriales</taxon>
        <taxon>Natrialbaceae</taxon>
        <taxon>Natrinema</taxon>
    </lineage>
</organism>
<dbReference type="PROSITE" id="PS00374">
    <property type="entry name" value="MGMT"/>
    <property type="match status" value="1"/>
</dbReference>
<dbReference type="PANTHER" id="PTHR10815:SF13">
    <property type="entry name" value="METHYLATED-DNA--PROTEIN-CYSTEINE METHYLTRANSFERASE"/>
    <property type="match status" value="1"/>
</dbReference>
<gene>
    <name evidence="8" type="ORF">SAMN04489841_2111</name>
</gene>
<dbReference type="OrthoDB" id="372118at2157"/>
<reference evidence="9" key="1">
    <citation type="submission" date="2016-10" db="EMBL/GenBank/DDBJ databases">
        <authorList>
            <person name="Varghese N."/>
            <person name="Submissions S."/>
        </authorList>
    </citation>
    <scope>NUCLEOTIDE SEQUENCE [LARGE SCALE GENOMIC DNA]</scope>
    <source>
        <strain evidence="9">DSM 25055</strain>
    </source>
</reference>
<keyword evidence="9" id="KW-1185">Reference proteome</keyword>
<dbReference type="InterPro" id="IPR036388">
    <property type="entry name" value="WH-like_DNA-bd_sf"/>
</dbReference>
<evidence type="ECO:0000313" key="9">
    <source>
        <dbReference type="Proteomes" id="UP000199114"/>
    </source>
</evidence>
<dbReference type="InterPro" id="IPR014048">
    <property type="entry name" value="MethylDNA_cys_MeTrfase_DNA-bd"/>
</dbReference>
<name>A0A1H9I5B1_9EURY</name>
<dbReference type="CDD" id="cd06445">
    <property type="entry name" value="ATase"/>
    <property type="match status" value="1"/>
</dbReference>
<evidence type="ECO:0000256" key="1">
    <source>
        <dbReference type="ARBA" id="ARBA00001286"/>
    </source>
</evidence>
<dbReference type="InterPro" id="IPR036217">
    <property type="entry name" value="MethylDNA_cys_MeTrfase_DNAb"/>
</dbReference>
<evidence type="ECO:0000259" key="7">
    <source>
        <dbReference type="Pfam" id="PF01035"/>
    </source>
</evidence>
<dbReference type="GO" id="GO:0006281">
    <property type="term" value="P:DNA repair"/>
    <property type="evidence" value="ECO:0007669"/>
    <property type="project" value="UniProtKB-KW"/>
</dbReference>
<keyword evidence="4" id="KW-0227">DNA damage</keyword>
<dbReference type="GO" id="GO:0003908">
    <property type="term" value="F:methylated-DNA-[protein]-cysteine S-methyltransferase activity"/>
    <property type="evidence" value="ECO:0007669"/>
    <property type="project" value="UniProtKB-EC"/>
</dbReference>
<dbReference type="NCBIfam" id="TIGR00589">
    <property type="entry name" value="ogt"/>
    <property type="match status" value="1"/>
</dbReference>
<proteinExistence type="predicted"/>
<protein>
    <submittedName>
        <fullName evidence="8">Methylated-DNA-[protein]-cysteine S-methyltransferase</fullName>
    </submittedName>
</protein>
<keyword evidence="5" id="KW-0234">DNA repair</keyword>
<evidence type="ECO:0000256" key="4">
    <source>
        <dbReference type="ARBA" id="ARBA00022763"/>
    </source>
</evidence>
<sequence length="139" mass="15095">MDVQLFGREREIDESRIDARPATIREQIREYEAGERTAFDLEIAYPDSFTGRVMQAMTAIPAGETRTYGDVAATLESAPVAVGQACGRNPIPVIVPCHRIVGVDSLVGYGGGLDLKRQLLEHEGAAIPGEREAVDSPRD</sequence>
<keyword evidence="2 8" id="KW-0489">Methyltransferase</keyword>
<dbReference type="RefSeq" id="WP_090617281.1">
    <property type="nucleotide sequence ID" value="NZ_FOFD01000003.1"/>
</dbReference>
<accession>A0A1H9I5B1</accession>
<dbReference type="Proteomes" id="UP000199114">
    <property type="component" value="Unassembled WGS sequence"/>
</dbReference>
<evidence type="ECO:0000313" key="8">
    <source>
        <dbReference type="EMBL" id="SEQ69625.1"/>
    </source>
</evidence>
<dbReference type="Gene3D" id="1.10.10.10">
    <property type="entry name" value="Winged helix-like DNA-binding domain superfamily/Winged helix DNA-binding domain"/>
    <property type="match status" value="1"/>
</dbReference>
<dbReference type="InterPro" id="IPR001497">
    <property type="entry name" value="MethylDNA_cys_MeTrfase_AS"/>
</dbReference>
<evidence type="ECO:0000256" key="5">
    <source>
        <dbReference type="ARBA" id="ARBA00023204"/>
    </source>
</evidence>